<dbReference type="InterPro" id="IPR001148">
    <property type="entry name" value="CA_dom"/>
</dbReference>
<evidence type="ECO:0000313" key="9">
    <source>
        <dbReference type="Proteomes" id="UP000494165"/>
    </source>
</evidence>
<dbReference type="EMBL" id="CADEPI010000189">
    <property type="protein sequence ID" value="CAB3379540.1"/>
    <property type="molecule type" value="Genomic_DNA"/>
</dbReference>
<dbReference type="AlphaFoldDB" id="A0A8S1DFJ4"/>
<evidence type="ECO:0000256" key="1">
    <source>
        <dbReference type="ARBA" id="ARBA00010718"/>
    </source>
</evidence>
<evidence type="ECO:0000256" key="3">
    <source>
        <dbReference type="ARBA" id="ARBA00022723"/>
    </source>
</evidence>
<name>A0A8S1DFJ4_9INSE</name>
<evidence type="ECO:0000256" key="2">
    <source>
        <dbReference type="ARBA" id="ARBA00012925"/>
    </source>
</evidence>
<keyword evidence="5" id="KW-0456">Lyase</keyword>
<sequence length="145" mass="17179">MDMRRLIQNWELILKHFYPKWIWALDSQQQEQERNKTKLDPIVTKLVEIRAAKTLARLDADALFWLNDALSSFRYYNYPGSLTTGDCNEVVNWIVMKKRVGISTTQVAEFRKLIGNDGMAITEYRREVQDLNNRKIKCHRVFPMV</sequence>
<gene>
    <name evidence="8" type="ORF">CLODIP_2_CD07053</name>
</gene>
<comment type="catalytic activity">
    <reaction evidence="6">
        <text>hydrogencarbonate + H(+) = CO2 + H2O</text>
        <dbReference type="Rhea" id="RHEA:10748"/>
        <dbReference type="ChEBI" id="CHEBI:15377"/>
        <dbReference type="ChEBI" id="CHEBI:15378"/>
        <dbReference type="ChEBI" id="CHEBI:16526"/>
        <dbReference type="ChEBI" id="CHEBI:17544"/>
        <dbReference type="EC" id="4.2.1.1"/>
    </reaction>
</comment>
<dbReference type="GO" id="GO:0004089">
    <property type="term" value="F:carbonate dehydratase activity"/>
    <property type="evidence" value="ECO:0007669"/>
    <property type="project" value="UniProtKB-EC"/>
</dbReference>
<evidence type="ECO:0000259" key="7">
    <source>
        <dbReference type="PROSITE" id="PS51144"/>
    </source>
</evidence>
<dbReference type="InterPro" id="IPR023561">
    <property type="entry name" value="Carbonic_anhydrase_a-class"/>
</dbReference>
<protein>
    <recommendedName>
        <fullName evidence="2">carbonic anhydrase</fullName>
        <ecNumber evidence="2">4.2.1.1</ecNumber>
    </recommendedName>
</protein>
<evidence type="ECO:0000256" key="5">
    <source>
        <dbReference type="ARBA" id="ARBA00023239"/>
    </source>
</evidence>
<dbReference type="PROSITE" id="PS51144">
    <property type="entry name" value="ALPHA_CA_2"/>
    <property type="match status" value="1"/>
</dbReference>
<comment type="caution">
    <text evidence="8">The sequence shown here is derived from an EMBL/GenBank/DDBJ whole genome shotgun (WGS) entry which is preliminary data.</text>
</comment>
<dbReference type="Pfam" id="PF00194">
    <property type="entry name" value="Carb_anhydrase"/>
    <property type="match status" value="1"/>
</dbReference>
<dbReference type="OrthoDB" id="429145at2759"/>
<evidence type="ECO:0000256" key="4">
    <source>
        <dbReference type="ARBA" id="ARBA00022833"/>
    </source>
</evidence>
<evidence type="ECO:0000313" key="8">
    <source>
        <dbReference type="EMBL" id="CAB3379540.1"/>
    </source>
</evidence>
<keyword evidence="3" id="KW-0479">Metal-binding</keyword>
<organism evidence="8 9">
    <name type="scientific">Cloeon dipterum</name>
    <dbReference type="NCBI Taxonomy" id="197152"/>
    <lineage>
        <taxon>Eukaryota</taxon>
        <taxon>Metazoa</taxon>
        <taxon>Ecdysozoa</taxon>
        <taxon>Arthropoda</taxon>
        <taxon>Hexapoda</taxon>
        <taxon>Insecta</taxon>
        <taxon>Pterygota</taxon>
        <taxon>Palaeoptera</taxon>
        <taxon>Ephemeroptera</taxon>
        <taxon>Pisciforma</taxon>
        <taxon>Baetidae</taxon>
        <taxon>Cloeon</taxon>
    </lineage>
</organism>
<dbReference type="Proteomes" id="UP000494165">
    <property type="component" value="Unassembled WGS sequence"/>
</dbReference>
<keyword evidence="4" id="KW-0862">Zinc</keyword>
<reference evidence="8 9" key="1">
    <citation type="submission" date="2020-04" db="EMBL/GenBank/DDBJ databases">
        <authorList>
            <person name="Alioto T."/>
            <person name="Alioto T."/>
            <person name="Gomez Garrido J."/>
        </authorList>
    </citation>
    <scope>NUCLEOTIDE SEQUENCE [LARGE SCALE GENOMIC DNA]</scope>
</reference>
<dbReference type="InterPro" id="IPR036398">
    <property type="entry name" value="CA_dom_sf"/>
</dbReference>
<comment type="similarity">
    <text evidence="1">Belongs to the alpha-carbonic anhydrase family.</text>
</comment>
<dbReference type="GO" id="GO:0008270">
    <property type="term" value="F:zinc ion binding"/>
    <property type="evidence" value="ECO:0007669"/>
    <property type="project" value="InterPro"/>
</dbReference>
<feature type="domain" description="Alpha-carbonic anhydrase" evidence="7">
    <location>
        <begin position="1"/>
        <end position="140"/>
    </location>
</feature>
<proteinExistence type="inferred from homology"/>
<dbReference type="PANTHER" id="PTHR18952:SF265">
    <property type="entry name" value="CARBONIC ANHYDRASE"/>
    <property type="match status" value="1"/>
</dbReference>
<accession>A0A8S1DFJ4</accession>
<dbReference type="SUPFAM" id="SSF51069">
    <property type="entry name" value="Carbonic anhydrase"/>
    <property type="match status" value="1"/>
</dbReference>
<dbReference type="PANTHER" id="PTHR18952">
    <property type="entry name" value="CARBONIC ANHYDRASE"/>
    <property type="match status" value="1"/>
</dbReference>
<dbReference type="SMART" id="SM01057">
    <property type="entry name" value="Carb_anhydrase"/>
    <property type="match status" value="1"/>
</dbReference>
<keyword evidence="9" id="KW-1185">Reference proteome</keyword>
<dbReference type="Gene3D" id="3.10.200.10">
    <property type="entry name" value="Alpha carbonic anhydrase"/>
    <property type="match status" value="1"/>
</dbReference>
<evidence type="ECO:0000256" key="6">
    <source>
        <dbReference type="ARBA" id="ARBA00048348"/>
    </source>
</evidence>
<dbReference type="EC" id="4.2.1.1" evidence="2"/>